<sequence length="144" mass="14531">MIGSANVRLASAARSPFLLLVVTKFSIAGIFVEPSAVVGDETVAMATTTQGASCSSIEEAAWVGGSGTLGAVGAAVEISSGSRSLVASFASPSSSGSNIASIANNFPISASIEKNNCHIFVLFSKPSTSLSMAFLTCSQQAFML</sequence>
<proteinExistence type="predicted"/>
<keyword evidence="1" id="KW-0732">Signal</keyword>
<dbReference type="EMBL" id="OZ034821">
    <property type="protein sequence ID" value="CAL1405469.1"/>
    <property type="molecule type" value="Genomic_DNA"/>
</dbReference>
<feature type="chain" id="PRO_5043864307" description="Secreted protein" evidence="1">
    <location>
        <begin position="29"/>
        <end position="144"/>
    </location>
</feature>
<evidence type="ECO:0000313" key="3">
    <source>
        <dbReference type="Proteomes" id="UP001497516"/>
    </source>
</evidence>
<name>A0AAV2G4A6_9ROSI</name>
<protein>
    <recommendedName>
        <fullName evidence="4">Secreted protein</fullName>
    </recommendedName>
</protein>
<feature type="signal peptide" evidence="1">
    <location>
        <begin position="1"/>
        <end position="28"/>
    </location>
</feature>
<dbReference type="AlphaFoldDB" id="A0AAV2G4A6"/>
<gene>
    <name evidence="2" type="ORF">LTRI10_LOCUS45254</name>
</gene>
<reference evidence="2 3" key="1">
    <citation type="submission" date="2024-04" db="EMBL/GenBank/DDBJ databases">
        <authorList>
            <person name="Fracassetti M."/>
        </authorList>
    </citation>
    <scope>NUCLEOTIDE SEQUENCE [LARGE SCALE GENOMIC DNA]</scope>
</reference>
<evidence type="ECO:0000256" key="1">
    <source>
        <dbReference type="SAM" id="SignalP"/>
    </source>
</evidence>
<evidence type="ECO:0000313" key="2">
    <source>
        <dbReference type="EMBL" id="CAL1405469.1"/>
    </source>
</evidence>
<evidence type="ECO:0008006" key="4">
    <source>
        <dbReference type="Google" id="ProtNLM"/>
    </source>
</evidence>
<accession>A0AAV2G4A6</accession>
<keyword evidence="3" id="KW-1185">Reference proteome</keyword>
<dbReference type="Proteomes" id="UP001497516">
    <property type="component" value="Chromosome 8"/>
</dbReference>
<organism evidence="2 3">
    <name type="scientific">Linum trigynum</name>
    <dbReference type="NCBI Taxonomy" id="586398"/>
    <lineage>
        <taxon>Eukaryota</taxon>
        <taxon>Viridiplantae</taxon>
        <taxon>Streptophyta</taxon>
        <taxon>Embryophyta</taxon>
        <taxon>Tracheophyta</taxon>
        <taxon>Spermatophyta</taxon>
        <taxon>Magnoliopsida</taxon>
        <taxon>eudicotyledons</taxon>
        <taxon>Gunneridae</taxon>
        <taxon>Pentapetalae</taxon>
        <taxon>rosids</taxon>
        <taxon>fabids</taxon>
        <taxon>Malpighiales</taxon>
        <taxon>Linaceae</taxon>
        <taxon>Linum</taxon>
    </lineage>
</organism>